<comment type="caution">
    <text evidence="1">The sequence shown here is derived from an EMBL/GenBank/DDBJ whole genome shotgun (WGS) entry which is preliminary data.</text>
</comment>
<name>A0A8S3K2G8_9BILA</name>
<reference evidence="1" key="1">
    <citation type="submission" date="2021-02" db="EMBL/GenBank/DDBJ databases">
        <authorList>
            <person name="Nowell W R."/>
        </authorList>
    </citation>
    <scope>NUCLEOTIDE SEQUENCE</scope>
</reference>
<proteinExistence type="predicted"/>
<dbReference type="AlphaFoldDB" id="A0A8S3K2G8"/>
<feature type="non-terminal residue" evidence="1">
    <location>
        <position position="1"/>
    </location>
</feature>
<protein>
    <submittedName>
        <fullName evidence="1">Uncharacterized protein</fullName>
    </submittedName>
</protein>
<organism evidence="1 2">
    <name type="scientific">Rotaria magnacalcarata</name>
    <dbReference type="NCBI Taxonomy" id="392030"/>
    <lineage>
        <taxon>Eukaryota</taxon>
        <taxon>Metazoa</taxon>
        <taxon>Spiralia</taxon>
        <taxon>Gnathifera</taxon>
        <taxon>Rotifera</taxon>
        <taxon>Eurotatoria</taxon>
        <taxon>Bdelloidea</taxon>
        <taxon>Philodinida</taxon>
        <taxon>Philodinidae</taxon>
        <taxon>Rotaria</taxon>
    </lineage>
</organism>
<evidence type="ECO:0000313" key="1">
    <source>
        <dbReference type="EMBL" id="CAF5226507.1"/>
    </source>
</evidence>
<evidence type="ECO:0000313" key="2">
    <source>
        <dbReference type="Proteomes" id="UP000681720"/>
    </source>
</evidence>
<dbReference type="EMBL" id="CAJOBJ010378489">
    <property type="protein sequence ID" value="CAF5226507.1"/>
    <property type="molecule type" value="Genomic_DNA"/>
</dbReference>
<gene>
    <name evidence="1" type="ORF">GIL414_LOCUS87156</name>
</gene>
<dbReference type="Proteomes" id="UP000681720">
    <property type="component" value="Unassembled WGS sequence"/>
</dbReference>
<sequence length="61" mass="7143">MTSTATKNNLLLECSPNGGVKWFEIRIWTREKDNSLKDHYVPLPSFCQEKLALFRWKNSSI</sequence>
<accession>A0A8S3K2G8</accession>